<keyword evidence="2" id="KW-1185">Reference proteome</keyword>
<dbReference type="EMBL" id="VOFY01000041">
    <property type="protein sequence ID" value="KAA8579186.1"/>
    <property type="molecule type" value="Genomic_DNA"/>
</dbReference>
<reference evidence="1 2" key="1">
    <citation type="submission" date="2019-08" db="EMBL/GenBank/DDBJ databases">
        <title>A chromosome-level genome assembly, high-density linkage maps, and genome scans reveal the genomic architecture of hybrid incompatibilities underlying speciation via character displacement in darters (Percidae: Etheostominae).</title>
        <authorList>
            <person name="Moran R.L."/>
            <person name="Catchen J.M."/>
            <person name="Fuller R.C."/>
        </authorList>
    </citation>
    <scope>NUCLEOTIDE SEQUENCE [LARGE SCALE GENOMIC DNA]</scope>
    <source>
        <strain evidence="1">EspeVRDwgs_2016</strain>
        <tissue evidence="1">Muscle</tissue>
    </source>
</reference>
<dbReference type="Proteomes" id="UP000327493">
    <property type="component" value="Unassembled WGS sequence"/>
</dbReference>
<protein>
    <submittedName>
        <fullName evidence="1">Uncharacterized protein</fullName>
    </submittedName>
</protein>
<dbReference type="AlphaFoldDB" id="A0A5J5CF10"/>
<proteinExistence type="predicted"/>
<name>A0A5J5CF10_9PERO</name>
<evidence type="ECO:0000313" key="2">
    <source>
        <dbReference type="Proteomes" id="UP000327493"/>
    </source>
</evidence>
<organism evidence="1 2">
    <name type="scientific">Etheostoma spectabile</name>
    <name type="common">orangethroat darter</name>
    <dbReference type="NCBI Taxonomy" id="54343"/>
    <lineage>
        <taxon>Eukaryota</taxon>
        <taxon>Metazoa</taxon>
        <taxon>Chordata</taxon>
        <taxon>Craniata</taxon>
        <taxon>Vertebrata</taxon>
        <taxon>Euteleostomi</taxon>
        <taxon>Actinopterygii</taxon>
        <taxon>Neopterygii</taxon>
        <taxon>Teleostei</taxon>
        <taxon>Neoteleostei</taxon>
        <taxon>Acanthomorphata</taxon>
        <taxon>Eupercaria</taxon>
        <taxon>Perciformes</taxon>
        <taxon>Percoidei</taxon>
        <taxon>Percidae</taxon>
        <taxon>Etheostomatinae</taxon>
        <taxon>Etheostoma</taxon>
    </lineage>
</organism>
<sequence>MSDVPGAGGTLGWVKVAVEEEEEKEEGVGEAEGEELGAVEEELAGPAVGETLRRRGKKNLRVERIWPEVNHRVNYPLIQALVHLLDQELLEIHPG</sequence>
<gene>
    <name evidence="1" type="ORF">FQN60_018759</name>
</gene>
<evidence type="ECO:0000313" key="1">
    <source>
        <dbReference type="EMBL" id="KAA8579186.1"/>
    </source>
</evidence>
<accession>A0A5J5CF10</accession>
<comment type="caution">
    <text evidence="1">The sequence shown here is derived from an EMBL/GenBank/DDBJ whole genome shotgun (WGS) entry which is preliminary data.</text>
</comment>